<dbReference type="Proteomes" id="UP000006039">
    <property type="component" value="Unassembled WGS sequence"/>
</dbReference>
<proteinExistence type="predicted"/>
<evidence type="ECO:0000313" key="3">
    <source>
        <dbReference type="Proteomes" id="UP000006039"/>
    </source>
</evidence>
<dbReference type="VEuPathDB" id="FungiDB:GGTG_14433"/>
<dbReference type="RefSeq" id="XP_009230622.1">
    <property type="nucleotide sequence ID" value="XM_009232358.1"/>
</dbReference>
<dbReference type="EMBL" id="GL385821">
    <property type="protein sequence ID" value="EJT67990.1"/>
    <property type="molecule type" value="Genomic_DNA"/>
</dbReference>
<gene>
    <name evidence="2" type="primary">20354891</name>
    <name evidence="1" type="ORF">GGTG_14433</name>
</gene>
<evidence type="ECO:0000313" key="2">
    <source>
        <dbReference type="EnsemblFungi" id="EJT67990"/>
    </source>
</evidence>
<organism evidence="1">
    <name type="scientific">Gaeumannomyces tritici (strain R3-111a-1)</name>
    <name type="common">Wheat and barley take-all root rot fungus</name>
    <name type="synonym">Gaeumannomyces graminis var. tritici</name>
    <dbReference type="NCBI Taxonomy" id="644352"/>
    <lineage>
        <taxon>Eukaryota</taxon>
        <taxon>Fungi</taxon>
        <taxon>Dikarya</taxon>
        <taxon>Ascomycota</taxon>
        <taxon>Pezizomycotina</taxon>
        <taxon>Sordariomycetes</taxon>
        <taxon>Sordariomycetidae</taxon>
        <taxon>Magnaporthales</taxon>
        <taxon>Magnaporthaceae</taxon>
        <taxon>Gaeumannomyces</taxon>
    </lineage>
</organism>
<keyword evidence="3" id="KW-1185">Reference proteome</keyword>
<dbReference type="AlphaFoldDB" id="J3PLG2"/>
<reference evidence="1" key="2">
    <citation type="submission" date="2010-07" db="EMBL/GenBank/DDBJ databases">
        <authorList>
            <consortium name="The Broad Institute Genome Sequencing Platform"/>
            <consortium name="Broad Institute Genome Sequencing Center for Infectious Disease"/>
            <person name="Ma L.-J."/>
            <person name="Dead R."/>
            <person name="Young S."/>
            <person name="Zeng Q."/>
            <person name="Koehrsen M."/>
            <person name="Alvarado L."/>
            <person name="Berlin A."/>
            <person name="Chapman S.B."/>
            <person name="Chen Z."/>
            <person name="Freedman E."/>
            <person name="Gellesch M."/>
            <person name="Goldberg J."/>
            <person name="Griggs A."/>
            <person name="Gujja S."/>
            <person name="Heilman E.R."/>
            <person name="Heiman D."/>
            <person name="Hepburn T."/>
            <person name="Howarth C."/>
            <person name="Jen D."/>
            <person name="Larson L."/>
            <person name="Mehta T."/>
            <person name="Neiman D."/>
            <person name="Pearson M."/>
            <person name="Roberts A."/>
            <person name="Saif S."/>
            <person name="Shea T."/>
            <person name="Shenoy N."/>
            <person name="Sisk P."/>
            <person name="Stolte C."/>
            <person name="Sykes S."/>
            <person name="Walk T."/>
            <person name="White J."/>
            <person name="Yandava C."/>
            <person name="Haas B."/>
            <person name="Nusbaum C."/>
            <person name="Birren B."/>
        </authorList>
    </citation>
    <scope>NUCLEOTIDE SEQUENCE</scope>
    <source>
        <strain evidence="1">R3-111a-1</strain>
    </source>
</reference>
<reference evidence="3" key="1">
    <citation type="submission" date="2010-07" db="EMBL/GenBank/DDBJ databases">
        <title>The genome sequence of Gaeumannomyces graminis var. tritici strain R3-111a-1.</title>
        <authorList>
            <consortium name="The Broad Institute Genome Sequencing Platform"/>
            <person name="Ma L.-J."/>
            <person name="Dead R."/>
            <person name="Young S."/>
            <person name="Zeng Q."/>
            <person name="Koehrsen M."/>
            <person name="Alvarado L."/>
            <person name="Berlin A."/>
            <person name="Chapman S.B."/>
            <person name="Chen Z."/>
            <person name="Freedman E."/>
            <person name="Gellesch M."/>
            <person name="Goldberg J."/>
            <person name="Griggs A."/>
            <person name="Gujja S."/>
            <person name="Heilman E.R."/>
            <person name="Heiman D."/>
            <person name="Hepburn T."/>
            <person name="Howarth C."/>
            <person name="Jen D."/>
            <person name="Larson L."/>
            <person name="Mehta T."/>
            <person name="Neiman D."/>
            <person name="Pearson M."/>
            <person name="Roberts A."/>
            <person name="Saif S."/>
            <person name="Shea T."/>
            <person name="Shenoy N."/>
            <person name="Sisk P."/>
            <person name="Stolte C."/>
            <person name="Sykes S."/>
            <person name="Walk T."/>
            <person name="White J."/>
            <person name="Yandava C."/>
            <person name="Haas B."/>
            <person name="Nusbaum C."/>
            <person name="Birren B."/>
        </authorList>
    </citation>
    <scope>NUCLEOTIDE SEQUENCE [LARGE SCALE GENOMIC DNA]</scope>
    <source>
        <strain evidence="3">R3-111a-1</strain>
    </source>
</reference>
<dbReference type="HOGENOM" id="CLU_3143176_0_0_1"/>
<evidence type="ECO:0000313" key="1">
    <source>
        <dbReference type="EMBL" id="EJT67990.1"/>
    </source>
</evidence>
<accession>J3PLG2</accession>
<dbReference type="EnsemblFungi" id="EJT67990">
    <property type="protein sequence ID" value="EJT67990"/>
    <property type="gene ID" value="GGTG_14433"/>
</dbReference>
<sequence>MAVRRVECREDAWTPVLGRSKNSMQNEIYCNAVCELDTIIIGFRRAGMN</sequence>
<protein>
    <submittedName>
        <fullName evidence="1 2">Uncharacterized protein</fullName>
    </submittedName>
</protein>
<reference evidence="2" key="4">
    <citation type="journal article" date="2015" name="G3 (Bethesda)">
        <title>Genome sequences of three phytopathogenic species of the Magnaporthaceae family of fungi.</title>
        <authorList>
            <person name="Okagaki L.H."/>
            <person name="Nunes C.C."/>
            <person name="Sailsbery J."/>
            <person name="Clay B."/>
            <person name="Brown D."/>
            <person name="John T."/>
            <person name="Oh Y."/>
            <person name="Young N."/>
            <person name="Fitzgerald M."/>
            <person name="Haas B.J."/>
            <person name="Zeng Q."/>
            <person name="Young S."/>
            <person name="Adiconis X."/>
            <person name="Fan L."/>
            <person name="Levin J.Z."/>
            <person name="Mitchell T.K."/>
            <person name="Okubara P.A."/>
            <person name="Farman M.L."/>
            <person name="Kohn L.M."/>
            <person name="Birren B."/>
            <person name="Ma L.-J."/>
            <person name="Dean R.A."/>
        </authorList>
    </citation>
    <scope>NUCLEOTIDE SEQUENCE</scope>
    <source>
        <strain evidence="2">R3-111a-1</strain>
    </source>
</reference>
<reference evidence="1" key="3">
    <citation type="submission" date="2010-09" db="EMBL/GenBank/DDBJ databases">
        <title>Annotation of Gaeumannomyces graminis var. tritici R3-111a-1.</title>
        <authorList>
            <consortium name="The Broad Institute Genome Sequencing Platform"/>
            <person name="Ma L.-J."/>
            <person name="Dead R."/>
            <person name="Young S.K."/>
            <person name="Zeng Q."/>
            <person name="Gargeya S."/>
            <person name="Fitzgerald M."/>
            <person name="Haas B."/>
            <person name="Abouelleil A."/>
            <person name="Alvarado L."/>
            <person name="Arachchi H.M."/>
            <person name="Berlin A."/>
            <person name="Brown A."/>
            <person name="Chapman S.B."/>
            <person name="Chen Z."/>
            <person name="Dunbar C."/>
            <person name="Freedman E."/>
            <person name="Gearin G."/>
            <person name="Gellesch M."/>
            <person name="Goldberg J."/>
            <person name="Griggs A."/>
            <person name="Gujja S."/>
            <person name="Heiman D."/>
            <person name="Howarth C."/>
            <person name="Larson L."/>
            <person name="Lui A."/>
            <person name="MacDonald P.J.P."/>
            <person name="Mehta T."/>
            <person name="Montmayeur A."/>
            <person name="Murphy C."/>
            <person name="Neiman D."/>
            <person name="Pearson M."/>
            <person name="Priest M."/>
            <person name="Roberts A."/>
            <person name="Saif S."/>
            <person name="Shea T."/>
            <person name="Shenoy N."/>
            <person name="Sisk P."/>
            <person name="Stolte C."/>
            <person name="Sykes S."/>
            <person name="Yandava C."/>
            <person name="Wortman J."/>
            <person name="Nusbaum C."/>
            <person name="Birren B."/>
        </authorList>
    </citation>
    <scope>NUCLEOTIDE SEQUENCE</scope>
    <source>
        <strain evidence="1">R3-111a-1</strain>
    </source>
</reference>
<dbReference type="GeneID" id="20354891"/>
<name>J3PLG2_GAET3</name>
<reference evidence="2" key="5">
    <citation type="submission" date="2018-04" db="UniProtKB">
        <authorList>
            <consortium name="EnsemblFungi"/>
        </authorList>
    </citation>
    <scope>IDENTIFICATION</scope>
    <source>
        <strain evidence="2">R3-111a-1</strain>
    </source>
</reference>